<accession>A0A8J3C538</accession>
<gene>
    <name evidence="2" type="ORF">GCM10012284_62110</name>
</gene>
<keyword evidence="1" id="KW-0812">Transmembrane</keyword>
<dbReference type="AlphaFoldDB" id="A0A8J3C538"/>
<sequence>MPTMPPEFEALFKGTLNFSVLLLGLVSGVAQLADLSAGPGRASLAGVCLASVLYFLARFGHAYFVLRVRRLRGNLQRAADLLAAQRFRHRQYLDAIERISDREKPLFHETLDVTVTIGDDDEGDRVVERRVTTPGPLVTHRTMRPIVPTDDDAVRRLDEIAFRVRRCDGGGNITALPLREQIRMLRVWIVFDPALTADTEWEVEYRPRGLWKPLRQRGWDQLSWDDRLPTAHGSPSAFTRFTVTFVFPYGDQAPVVHERLGYGHLAEPVRDERGSWRVVWCDDQPDGRHYVWDLTQAGRPASPLRT</sequence>
<name>A0A8J3C538_9ACTN</name>
<evidence type="ECO:0000313" key="2">
    <source>
        <dbReference type="EMBL" id="GGL19146.1"/>
    </source>
</evidence>
<proteinExistence type="predicted"/>
<keyword evidence="1" id="KW-0472">Membrane</keyword>
<organism evidence="2 3">
    <name type="scientific">Mangrovihabitans endophyticus</name>
    <dbReference type="NCBI Taxonomy" id="1751298"/>
    <lineage>
        <taxon>Bacteria</taxon>
        <taxon>Bacillati</taxon>
        <taxon>Actinomycetota</taxon>
        <taxon>Actinomycetes</taxon>
        <taxon>Micromonosporales</taxon>
        <taxon>Micromonosporaceae</taxon>
        <taxon>Mangrovihabitans</taxon>
    </lineage>
</organism>
<protein>
    <submittedName>
        <fullName evidence="2">Uncharacterized protein</fullName>
    </submittedName>
</protein>
<dbReference type="Proteomes" id="UP000656042">
    <property type="component" value="Unassembled WGS sequence"/>
</dbReference>
<keyword evidence="1" id="KW-1133">Transmembrane helix</keyword>
<reference evidence="2" key="1">
    <citation type="journal article" date="2014" name="Int. J. Syst. Evol. Microbiol.">
        <title>Complete genome sequence of Corynebacterium casei LMG S-19264T (=DSM 44701T), isolated from a smear-ripened cheese.</title>
        <authorList>
            <consortium name="US DOE Joint Genome Institute (JGI-PGF)"/>
            <person name="Walter F."/>
            <person name="Albersmeier A."/>
            <person name="Kalinowski J."/>
            <person name="Ruckert C."/>
        </authorList>
    </citation>
    <scope>NUCLEOTIDE SEQUENCE</scope>
    <source>
        <strain evidence="2">CGMCC 4.7299</strain>
    </source>
</reference>
<evidence type="ECO:0000313" key="3">
    <source>
        <dbReference type="Proteomes" id="UP000656042"/>
    </source>
</evidence>
<dbReference type="RefSeq" id="WP_229716319.1">
    <property type="nucleotide sequence ID" value="NZ_BMMX01000065.1"/>
</dbReference>
<dbReference type="EMBL" id="BMMX01000065">
    <property type="protein sequence ID" value="GGL19146.1"/>
    <property type="molecule type" value="Genomic_DNA"/>
</dbReference>
<comment type="caution">
    <text evidence="2">The sequence shown here is derived from an EMBL/GenBank/DDBJ whole genome shotgun (WGS) entry which is preliminary data.</text>
</comment>
<feature type="transmembrane region" description="Helical" evidence="1">
    <location>
        <begin position="42"/>
        <end position="66"/>
    </location>
</feature>
<keyword evidence="3" id="KW-1185">Reference proteome</keyword>
<evidence type="ECO:0000256" key="1">
    <source>
        <dbReference type="SAM" id="Phobius"/>
    </source>
</evidence>
<reference evidence="2" key="2">
    <citation type="submission" date="2020-09" db="EMBL/GenBank/DDBJ databases">
        <authorList>
            <person name="Sun Q."/>
            <person name="Zhou Y."/>
        </authorList>
    </citation>
    <scope>NUCLEOTIDE SEQUENCE</scope>
    <source>
        <strain evidence="2">CGMCC 4.7299</strain>
    </source>
</reference>